<evidence type="ECO:0000313" key="1">
    <source>
        <dbReference type="EMBL" id="JAE30335.1"/>
    </source>
</evidence>
<reference evidence="1" key="2">
    <citation type="journal article" date="2015" name="Data Brief">
        <title>Shoot transcriptome of the giant reed, Arundo donax.</title>
        <authorList>
            <person name="Barrero R.A."/>
            <person name="Guerrero F.D."/>
            <person name="Moolhuijzen P."/>
            <person name="Goolsby J.A."/>
            <person name="Tidwell J."/>
            <person name="Bellgard S.E."/>
            <person name="Bellgard M.I."/>
        </authorList>
    </citation>
    <scope>NUCLEOTIDE SEQUENCE</scope>
    <source>
        <tissue evidence="1">Shoot tissue taken approximately 20 cm above the soil surface</tissue>
    </source>
</reference>
<accession>A0A0A9GZC6</accession>
<protein>
    <submittedName>
        <fullName evidence="1">Uncharacterized protein</fullName>
    </submittedName>
</protein>
<reference evidence="1" key="1">
    <citation type="submission" date="2014-09" db="EMBL/GenBank/DDBJ databases">
        <authorList>
            <person name="Magalhaes I.L.F."/>
            <person name="Oliveira U."/>
            <person name="Santos F.R."/>
            <person name="Vidigal T.H.D.A."/>
            <person name="Brescovit A.D."/>
            <person name="Santos A.J."/>
        </authorList>
    </citation>
    <scope>NUCLEOTIDE SEQUENCE</scope>
    <source>
        <tissue evidence="1">Shoot tissue taken approximately 20 cm above the soil surface</tissue>
    </source>
</reference>
<sequence length="54" mass="6075">MTFWQLIGHHPVPGKVTGSKQNVCVNLGIVPALCWGLMPTPSAKKRMQHYFKIK</sequence>
<organism evidence="1">
    <name type="scientific">Arundo donax</name>
    <name type="common">Giant reed</name>
    <name type="synonym">Donax arundinaceus</name>
    <dbReference type="NCBI Taxonomy" id="35708"/>
    <lineage>
        <taxon>Eukaryota</taxon>
        <taxon>Viridiplantae</taxon>
        <taxon>Streptophyta</taxon>
        <taxon>Embryophyta</taxon>
        <taxon>Tracheophyta</taxon>
        <taxon>Spermatophyta</taxon>
        <taxon>Magnoliopsida</taxon>
        <taxon>Liliopsida</taxon>
        <taxon>Poales</taxon>
        <taxon>Poaceae</taxon>
        <taxon>PACMAD clade</taxon>
        <taxon>Arundinoideae</taxon>
        <taxon>Arundineae</taxon>
        <taxon>Arundo</taxon>
    </lineage>
</organism>
<dbReference type="EMBL" id="GBRH01167561">
    <property type="protein sequence ID" value="JAE30335.1"/>
    <property type="molecule type" value="Transcribed_RNA"/>
</dbReference>
<dbReference type="AlphaFoldDB" id="A0A0A9GZC6"/>
<proteinExistence type="predicted"/>
<name>A0A0A9GZC6_ARUDO</name>